<sequence length="64" mass="7133">MRTGSAAPDRRFFALASAMSFLGVVLLLTRQGHEELFVVVATALFVGAAFAMLRGARYWPFRQR</sequence>
<accession>A0ABP8YWP2</accession>
<keyword evidence="1" id="KW-0812">Transmembrane</keyword>
<protein>
    <submittedName>
        <fullName evidence="2">Uncharacterized protein</fullName>
    </submittedName>
</protein>
<evidence type="ECO:0000256" key="1">
    <source>
        <dbReference type="SAM" id="Phobius"/>
    </source>
</evidence>
<dbReference type="Proteomes" id="UP001500121">
    <property type="component" value="Unassembled WGS sequence"/>
</dbReference>
<evidence type="ECO:0000313" key="2">
    <source>
        <dbReference type="EMBL" id="GAA4739897.1"/>
    </source>
</evidence>
<reference evidence="3" key="1">
    <citation type="journal article" date="2019" name="Int. J. Syst. Evol. Microbiol.">
        <title>The Global Catalogue of Microorganisms (GCM) 10K type strain sequencing project: providing services to taxonomists for standard genome sequencing and annotation.</title>
        <authorList>
            <consortium name="The Broad Institute Genomics Platform"/>
            <consortium name="The Broad Institute Genome Sequencing Center for Infectious Disease"/>
            <person name="Wu L."/>
            <person name="Ma J."/>
        </authorList>
    </citation>
    <scope>NUCLEOTIDE SEQUENCE [LARGE SCALE GENOMIC DNA]</scope>
    <source>
        <strain evidence="3">JCM 19015</strain>
    </source>
</reference>
<proteinExistence type="predicted"/>
<dbReference type="EMBL" id="BAABLP010000002">
    <property type="protein sequence ID" value="GAA4739897.1"/>
    <property type="molecule type" value="Genomic_DNA"/>
</dbReference>
<evidence type="ECO:0000313" key="3">
    <source>
        <dbReference type="Proteomes" id="UP001500121"/>
    </source>
</evidence>
<name>A0ABP8YWP2_9MICO</name>
<feature type="transmembrane region" description="Helical" evidence="1">
    <location>
        <begin position="12"/>
        <end position="30"/>
    </location>
</feature>
<comment type="caution">
    <text evidence="2">The sequence shown here is derived from an EMBL/GenBank/DDBJ whole genome shotgun (WGS) entry which is preliminary data.</text>
</comment>
<organism evidence="2 3">
    <name type="scientific">Amnibacterium soli</name>
    <dbReference type="NCBI Taxonomy" id="1282736"/>
    <lineage>
        <taxon>Bacteria</taxon>
        <taxon>Bacillati</taxon>
        <taxon>Actinomycetota</taxon>
        <taxon>Actinomycetes</taxon>
        <taxon>Micrococcales</taxon>
        <taxon>Microbacteriaceae</taxon>
        <taxon>Amnibacterium</taxon>
    </lineage>
</organism>
<feature type="transmembrane region" description="Helical" evidence="1">
    <location>
        <begin position="36"/>
        <end position="56"/>
    </location>
</feature>
<keyword evidence="3" id="KW-1185">Reference proteome</keyword>
<dbReference type="RefSeq" id="WP_345479749.1">
    <property type="nucleotide sequence ID" value="NZ_BAABLP010000002.1"/>
</dbReference>
<gene>
    <name evidence="2" type="ORF">GCM10025783_08430</name>
</gene>
<keyword evidence="1" id="KW-1133">Transmembrane helix</keyword>
<keyword evidence="1" id="KW-0472">Membrane</keyword>